<accession>A0A1G2FXS8</accession>
<protein>
    <recommendedName>
        <fullName evidence="5">ABC transporter domain-containing protein</fullName>
    </recommendedName>
</protein>
<proteinExistence type="inferred from homology"/>
<evidence type="ECO:0000313" key="7">
    <source>
        <dbReference type="Proteomes" id="UP000176700"/>
    </source>
</evidence>
<evidence type="ECO:0000256" key="3">
    <source>
        <dbReference type="ARBA" id="ARBA00022741"/>
    </source>
</evidence>
<dbReference type="EMBL" id="MHNI01000012">
    <property type="protein sequence ID" value="OGZ42869.1"/>
    <property type="molecule type" value="Genomic_DNA"/>
</dbReference>
<evidence type="ECO:0000256" key="1">
    <source>
        <dbReference type="ARBA" id="ARBA00005417"/>
    </source>
</evidence>
<feature type="domain" description="ABC transporter" evidence="5">
    <location>
        <begin position="6"/>
        <end position="236"/>
    </location>
</feature>
<dbReference type="AlphaFoldDB" id="A0A1G2FXS8"/>
<dbReference type="Pfam" id="PF00005">
    <property type="entry name" value="ABC_tran"/>
    <property type="match status" value="1"/>
</dbReference>
<organism evidence="6 7">
    <name type="scientific">Candidatus Ryanbacteria bacterium RIFCSPHIGHO2_01_45_13</name>
    <dbReference type="NCBI Taxonomy" id="1802112"/>
    <lineage>
        <taxon>Bacteria</taxon>
        <taxon>Candidatus Ryaniibacteriota</taxon>
    </lineage>
</organism>
<dbReference type="Proteomes" id="UP000176700">
    <property type="component" value="Unassembled WGS sequence"/>
</dbReference>
<evidence type="ECO:0000256" key="4">
    <source>
        <dbReference type="ARBA" id="ARBA00022840"/>
    </source>
</evidence>
<dbReference type="GO" id="GO:0016887">
    <property type="term" value="F:ATP hydrolysis activity"/>
    <property type="evidence" value="ECO:0007669"/>
    <property type="project" value="InterPro"/>
</dbReference>
<dbReference type="PROSITE" id="PS50893">
    <property type="entry name" value="ABC_TRANSPORTER_2"/>
    <property type="match status" value="1"/>
</dbReference>
<comment type="similarity">
    <text evidence="1">Belongs to the ABC transporter superfamily.</text>
</comment>
<dbReference type="InterPro" id="IPR050763">
    <property type="entry name" value="ABC_transporter_ATP-binding"/>
</dbReference>
<comment type="caution">
    <text evidence="6">The sequence shown here is derived from an EMBL/GenBank/DDBJ whole genome shotgun (WGS) entry which is preliminary data.</text>
</comment>
<sequence length="242" mass="27119">MPDLALEIIDLIKMYGSTPAVRGVSFSIKRGEFFGFLGPNGAGKTTTINCITGIATPSEGTVRVFGIDAVTNYRETRRLVGLSPQEFNVDIFATTREILHYIAGFYGIRKRDREPKIEELLKRFELTSHAEKQFRALSGGLKRRVMLARAMVHDPDLLILDEPTAGVDVQLRHDLWRFLREINAEGKTILLTSHYLEEVEMLCGRIAIIHDGKIIAIGDKSAFISGGKKLEQRFLELTGSEQ</sequence>
<dbReference type="SUPFAM" id="SSF52540">
    <property type="entry name" value="P-loop containing nucleoside triphosphate hydrolases"/>
    <property type="match status" value="1"/>
</dbReference>
<keyword evidence="4" id="KW-0067">ATP-binding</keyword>
<reference evidence="6 7" key="1">
    <citation type="journal article" date="2016" name="Nat. Commun.">
        <title>Thousands of microbial genomes shed light on interconnected biogeochemical processes in an aquifer system.</title>
        <authorList>
            <person name="Anantharaman K."/>
            <person name="Brown C.T."/>
            <person name="Hug L.A."/>
            <person name="Sharon I."/>
            <person name="Castelle C.J."/>
            <person name="Probst A.J."/>
            <person name="Thomas B.C."/>
            <person name="Singh A."/>
            <person name="Wilkins M.J."/>
            <person name="Karaoz U."/>
            <person name="Brodie E.L."/>
            <person name="Williams K.H."/>
            <person name="Hubbard S.S."/>
            <person name="Banfield J.F."/>
        </authorList>
    </citation>
    <scope>NUCLEOTIDE SEQUENCE [LARGE SCALE GENOMIC DNA]</scope>
</reference>
<keyword evidence="2" id="KW-0813">Transport</keyword>
<dbReference type="PANTHER" id="PTHR42711">
    <property type="entry name" value="ABC TRANSPORTER ATP-BINDING PROTEIN"/>
    <property type="match status" value="1"/>
</dbReference>
<gene>
    <name evidence="6" type="ORF">A2W41_01970</name>
</gene>
<dbReference type="InterPro" id="IPR027417">
    <property type="entry name" value="P-loop_NTPase"/>
</dbReference>
<name>A0A1G2FXS8_9BACT</name>
<evidence type="ECO:0000313" key="6">
    <source>
        <dbReference type="EMBL" id="OGZ42869.1"/>
    </source>
</evidence>
<dbReference type="InterPro" id="IPR003593">
    <property type="entry name" value="AAA+_ATPase"/>
</dbReference>
<keyword evidence="3" id="KW-0547">Nucleotide-binding</keyword>
<dbReference type="PANTHER" id="PTHR42711:SF5">
    <property type="entry name" value="ABC TRANSPORTER ATP-BINDING PROTEIN NATA"/>
    <property type="match status" value="1"/>
</dbReference>
<dbReference type="GO" id="GO:0005524">
    <property type="term" value="F:ATP binding"/>
    <property type="evidence" value="ECO:0007669"/>
    <property type="project" value="UniProtKB-KW"/>
</dbReference>
<dbReference type="SMART" id="SM00382">
    <property type="entry name" value="AAA"/>
    <property type="match status" value="1"/>
</dbReference>
<evidence type="ECO:0000256" key="2">
    <source>
        <dbReference type="ARBA" id="ARBA00022448"/>
    </source>
</evidence>
<evidence type="ECO:0000259" key="5">
    <source>
        <dbReference type="PROSITE" id="PS50893"/>
    </source>
</evidence>
<dbReference type="InterPro" id="IPR003439">
    <property type="entry name" value="ABC_transporter-like_ATP-bd"/>
</dbReference>
<dbReference type="Gene3D" id="3.40.50.300">
    <property type="entry name" value="P-loop containing nucleotide triphosphate hydrolases"/>
    <property type="match status" value="1"/>
</dbReference>